<dbReference type="Gene3D" id="3.10.350.10">
    <property type="entry name" value="LysM domain"/>
    <property type="match status" value="1"/>
</dbReference>
<evidence type="ECO:0000313" key="3">
    <source>
        <dbReference type="Proteomes" id="UP000295163"/>
    </source>
</evidence>
<name>A0A4R5YG36_KOCRO</name>
<protein>
    <submittedName>
        <fullName evidence="2">LysM peptidoglycan-binding domain-containing protein</fullName>
    </submittedName>
</protein>
<feature type="transmembrane region" description="Helical" evidence="1">
    <location>
        <begin position="50"/>
        <end position="73"/>
    </location>
</feature>
<dbReference type="RefSeq" id="WP_133410430.1">
    <property type="nucleotide sequence ID" value="NZ_SMZT01000004.1"/>
</dbReference>
<evidence type="ECO:0000313" key="2">
    <source>
        <dbReference type="EMBL" id="TDL42306.1"/>
    </source>
</evidence>
<reference evidence="2 3" key="1">
    <citation type="submission" date="2019-03" db="EMBL/GenBank/DDBJ databases">
        <title>Genome Sequencing and Assembly of Various Microbes Isolated from Partially Reclaimed Soil and Acid Mine Drainage (AMD) Site.</title>
        <authorList>
            <person name="Steinbock B."/>
            <person name="Bechtold R."/>
            <person name="Sevigny J.L."/>
            <person name="Thomas D."/>
            <person name="Cuthill L.R."/>
            <person name="Aveiro Johannsen E.J."/>
            <person name="Thomas K."/>
            <person name="Ghosh A."/>
        </authorList>
    </citation>
    <scope>NUCLEOTIDE SEQUENCE [LARGE SCALE GENOMIC DNA]</scope>
    <source>
        <strain evidence="2 3">S-A3</strain>
    </source>
</reference>
<sequence length="142" mass="14687">MSASATLTAVVARRRESAGSARGLGRALRRARSARSASRTPLTLTRRGRLVFLGLPVLAGSAALVVLAVIFLVPSTATATSAPVPGSGTEQTAVFPGQSLWELAVAADPDRDPREVMDEIVELNDLDSSVLVAGQLLEVPAA</sequence>
<organism evidence="2 3">
    <name type="scientific">Kocuria rosea</name>
    <name type="common">Deinococcus erythromyxa</name>
    <name type="synonym">Micrococcus rubens</name>
    <dbReference type="NCBI Taxonomy" id="1275"/>
    <lineage>
        <taxon>Bacteria</taxon>
        <taxon>Bacillati</taxon>
        <taxon>Actinomycetota</taxon>
        <taxon>Actinomycetes</taxon>
        <taxon>Micrococcales</taxon>
        <taxon>Micrococcaceae</taxon>
        <taxon>Kocuria</taxon>
    </lineage>
</organism>
<dbReference type="GeneID" id="64347759"/>
<keyword evidence="1" id="KW-0472">Membrane</keyword>
<dbReference type="InterPro" id="IPR036779">
    <property type="entry name" value="LysM_dom_sf"/>
</dbReference>
<comment type="caution">
    <text evidence="2">The sequence shown here is derived from an EMBL/GenBank/DDBJ whole genome shotgun (WGS) entry which is preliminary data.</text>
</comment>
<gene>
    <name evidence="2" type="ORF">E2R59_10060</name>
</gene>
<keyword evidence="1" id="KW-0812">Transmembrane</keyword>
<evidence type="ECO:0000256" key="1">
    <source>
        <dbReference type="SAM" id="Phobius"/>
    </source>
</evidence>
<dbReference type="Proteomes" id="UP000295163">
    <property type="component" value="Unassembled WGS sequence"/>
</dbReference>
<dbReference type="AlphaFoldDB" id="A0A4R5YG36"/>
<proteinExistence type="predicted"/>
<accession>A0A4R5YG36</accession>
<keyword evidence="1" id="KW-1133">Transmembrane helix</keyword>
<dbReference type="EMBL" id="SMZT01000004">
    <property type="protein sequence ID" value="TDL42306.1"/>
    <property type="molecule type" value="Genomic_DNA"/>
</dbReference>